<dbReference type="RefSeq" id="WP_010916984.1">
    <property type="nucleotide sequence ID" value="NC_002689.2"/>
</dbReference>
<dbReference type="HOGENOM" id="CLU_027562_39_2_2"/>
<evidence type="ECO:0000259" key="4">
    <source>
        <dbReference type="PROSITE" id="PS51898"/>
    </source>
</evidence>
<reference evidence="5 6" key="2">
    <citation type="journal article" date="2000" name="Proc. Natl. Acad. Sci. U.S.A.">
        <title>Archaeal adaptation to higher temperatures revealed by genomic sequence of Thermoplasma volcanium.</title>
        <authorList>
            <person name="Kawashima T."/>
            <person name="Amano N."/>
            <person name="Koike H."/>
            <person name="Makino S."/>
            <person name="Higuchi S."/>
            <person name="Kawashima-Ohya Y."/>
            <person name="Watanabe K."/>
            <person name="Yamazaki M."/>
            <person name="Kanehori K."/>
            <person name="Kawamoto T."/>
            <person name="Nunoshiba T."/>
            <person name="Yamamoto Y."/>
            <person name="Aramaki H."/>
            <person name="Makino K."/>
            <person name="Suzuki M."/>
        </authorList>
    </citation>
    <scope>NUCLEOTIDE SEQUENCE [LARGE SCALE GENOMIC DNA]</scope>
    <source>
        <strain evidence="6">ATCC 51530 / DSM 4299 / JCM 9571 / NBRC 15438 / GSS1</strain>
    </source>
</reference>
<dbReference type="PhylomeDB" id="Q97AS3"/>
<keyword evidence="6" id="KW-1185">Reference proteome</keyword>
<organism evidence="5 6">
    <name type="scientific">Thermoplasma volcanium (strain ATCC 51530 / DSM 4299 / JCM 9571 / NBRC 15438 / GSS1)</name>
    <dbReference type="NCBI Taxonomy" id="273116"/>
    <lineage>
        <taxon>Archaea</taxon>
        <taxon>Methanobacteriati</taxon>
        <taxon>Thermoplasmatota</taxon>
        <taxon>Thermoplasmata</taxon>
        <taxon>Thermoplasmatales</taxon>
        <taxon>Thermoplasmataceae</taxon>
        <taxon>Thermoplasma</taxon>
    </lineage>
</organism>
<dbReference type="PaxDb" id="273116-14324952"/>
<keyword evidence="2" id="KW-0238">DNA-binding</keyword>
<dbReference type="Proteomes" id="UP000001017">
    <property type="component" value="Chromosome"/>
</dbReference>
<dbReference type="EMBL" id="BA000011">
    <property type="protein sequence ID" value="BAB59878.1"/>
    <property type="molecule type" value="Genomic_DNA"/>
</dbReference>
<dbReference type="Pfam" id="PF00589">
    <property type="entry name" value="Phage_integrase"/>
    <property type="match status" value="1"/>
</dbReference>
<keyword evidence="3" id="KW-0233">DNA recombination</keyword>
<dbReference type="GO" id="GO:0015074">
    <property type="term" value="P:DNA integration"/>
    <property type="evidence" value="ECO:0007669"/>
    <property type="project" value="UniProtKB-KW"/>
</dbReference>
<dbReference type="eggNOG" id="arCOG01241">
    <property type="taxonomic scope" value="Archaea"/>
</dbReference>
<dbReference type="GO" id="GO:0006310">
    <property type="term" value="P:DNA recombination"/>
    <property type="evidence" value="ECO:0007669"/>
    <property type="project" value="UniProtKB-KW"/>
</dbReference>
<evidence type="ECO:0000256" key="3">
    <source>
        <dbReference type="ARBA" id="ARBA00023172"/>
    </source>
</evidence>
<dbReference type="STRING" id="273116.gene:9381525"/>
<dbReference type="CDD" id="cd00397">
    <property type="entry name" value="DNA_BRE_C"/>
    <property type="match status" value="1"/>
</dbReference>
<dbReference type="GO" id="GO:0003677">
    <property type="term" value="F:DNA binding"/>
    <property type="evidence" value="ECO:0007669"/>
    <property type="project" value="UniProtKB-KW"/>
</dbReference>
<dbReference type="InterPro" id="IPR011010">
    <property type="entry name" value="DNA_brk_join_enz"/>
</dbReference>
<dbReference type="GeneID" id="1441832"/>
<reference evidence="5 6" key="1">
    <citation type="journal article" date="1999" name="Proc. Jpn. Acad.">
        <title>Determination of the complete genomic DNA sequence of Thermoplasma volvanium GSS1.</title>
        <authorList>
            <person name="Kawashima T."/>
            <person name="Yamamoto Y."/>
            <person name="Aramaki H."/>
            <person name="Nunoshiba T."/>
            <person name="Kawamoto T."/>
            <person name="Watanabe K."/>
            <person name="Yamazaki M."/>
            <person name="Kanehori K."/>
            <person name="Amano N."/>
            <person name="Ohya Y."/>
            <person name="Makino K."/>
            <person name="Suzuki M."/>
        </authorList>
    </citation>
    <scope>NUCLEOTIDE SEQUENCE [LARGE SCALE GENOMIC DNA]</scope>
    <source>
        <strain evidence="6">ATCC 51530 / DSM 4299 / JCM 9571 / NBRC 15438 / GSS1</strain>
    </source>
</reference>
<dbReference type="SUPFAM" id="SSF56349">
    <property type="entry name" value="DNA breaking-rejoining enzymes"/>
    <property type="match status" value="1"/>
</dbReference>
<dbReference type="OrthoDB" id="142231at2157"/>
<keyword evidence="1" id="KW-0229">DNA integration</keyword>
<feature type="domain" description="Tyr recombinase" evidence="4">
    <location>
        <begin position="1"/>
        <end position="123"/>
    </location>
</feature>
<dbReference type="InterPro" id="IPR002104">
    <property type="entry name" value="Integrase_catalytic"/>
</dbReference>
<dbReference type="PROSITE" id="PS51898">
    <property type="entry name" value="TYR_RECOMBINASE"/>
    <property type="match status" value="1"/>
</dbReference>
<accession>Q97AS3</accession>
<dbReference type="KEGG" id="tvo:TVG0741039"/>
<name>Q97AS3_THEVO</name>
<sequence length="123" mass="14493">MFNCVLRLKEACDLKISNIYDDTIKVLGKGQKERLVYLPPETKEALMDYLKVRTPEKNLEDRDYVFTTASWKKLSYNYFTKICHEISIMAGVKWHPHMVRHTYATELFKSGVNIYYVARLLGH</sequence>
<evidence type="ECO:0000256" key="2">
    <source>
        <dbReference type="ARBA" id="ARBA00023125"/>
    </source>
</evidence>
<evidence type="ECO:0000313" key="5">
    <source>
        <dbReference type="EMBL" id="BAB59878.1"/>
    </source>
</evidence>
<gene>
    <name evidence="5" type="ORF">TVG0741039</name>
</gene>
<protein>
    <submittedName>
        <fullName evidence="5">Integrase / recombinase</fullName>
    </submittedName>
</protein>
<proteinExistence type="predicted"/>
<dbReference type="PANTHER" id="PTHR30349">
    <property type="entry name" value="PHAGE INTEGRASE-RELATED"/>
    <property type="match status" value="1"/>
</dbReference>
<dbReference type="AlphaFoldDB" id="Q97AS3"/>
<dbReference type="InterPro" id="IPR050090">
    <property type="entry name" value="Tyrosine_recombinase_XerCD"/>
</dbReference>
<dbReference type="InterPro" id="IPR013762">
    <property type="entry name" value="Integrase-like_cat_sf"/>
</dbReference>
<dbReference type="Gene3D" id="1.10.443.10">
    <property type="entry name" value="Intergrase catalytic core"/>
    <property type="match status" value="1"/>
</dbReference>
<evidence type="ECO:0000313" key="6">
    <source>
        <dbReference type="Proteomes" id="UP000001017"/>
    </source>
</evidence>
<dbReference type="PANTHER" id="PTHR30349:SF41">
    <property type="entry name" value="INTEGRASE_RECOMBINASE PROTEIN MJ0367-RELATED"/>
    <property type="match status" value="1"/>
</dbReference>
<evidence type="ECO:0000256" key="1">
    <source>
        <dbReference type="ARBA" id="ARBA00022908"/>
    </source>
</evidence>